<evidence type="ECO:0000256" key="3">
    <source>
        <dbReference type="ARBA" id="ARBA00022692"/>
    </source>
</evidence>
<evidence type="ECO:0000313" key="8">
    <source>
        <dbReference type="Proteomes" id="UP000054144"/>
    </source>
</evidence>
<dbReference type="InterPro" id="IPR045225">
    <property type="entry name" value="Uracil/uridine/allantoin_perm"/>
</dbReference>
<proteinExistence type="inferred from homology"/>
<accession>A0A0D7ABW0</accession>
<evidence type="ECO:0000256" key="6">
    <source>
        <dbReference type="SAM" id="Phobius"/>
    </source>
</evidence>
<dbReference type="EMBL" id="KN881833">
    <property type="protein sequence ID" value="KIY48482.1"/>
    <property type="molecule type" value="Genomic_DNA"/>
</dbReference>
<keyword evidence="8" id="KW-1185">Reference proteome</keyword>
<keyword evidence="3 6" id="KW-0812">Transmembrane</keyword>
<dbReference type="CDD" id="cd11482">
    <property type="entry name" value="SLC-NCS1sbd_NRT1-like"/>
    <property type="match status" value="1"/>
</dbReference>
<dbReference type="AlphaFoldDB" id="A0A0D7ABW0"/>
<dbReference type="NCBIfam" id="TIGR00800">
    <property type="entry name" value="ncs1"/>
    <property type="match status" value="1"/>
</dbReference>
<keyword evidence="5 6" id="KW-0472">Membrane</keyword>
<feature type="transmembrane region" description="Helical" evidence="6">
    <location>
        <begin position="233"/>
        <end position="254"/>
    </location>
</feature>
<organism evidence="7 8">
    <name type="scientific">Fistulina hepatica ATCC 64428</name>
    <dbReference type="NCBI Taxonomy" id="1128425"/>
    <lineage>
        <taxon>Eukaryota</taxon>
        <taxon>Fungi</taxon>
        <taxon>Dikarya</taxon>
        <taxon>Basidiomycota</taxon>
        <taxon>Agaricomycotina</taxon>
        <taxon>Agaricomycetes</taxon>
        <taxon>Agaricomycetidae</taxon>
        <taxon>Agaricales</taxon>
        <taxon>Fistulinaceae</taxon>
        <taxon>Fistulina</taxon>
    </lineage>
</organism>
<dbReference type="Proteomes" id="UP000054144">
    <property type="component" value="Unassembled WGS sequence"/>
</dbReference>
<dbReference type="PANTHER" id="PTHR30618">
    <property type="entry name" value="NCS1 FAMILY PURINE/PYRIMIDINE TRANSPORTER"/>
    <property type="match status" value="1"/>
</dbReference>
<gene>
    <name evidence="7" type="ORF">FISHEDRAFT_73679</name>
</gene>
<feature type="transmembrane region" description="Helical" evidence="6">
    <location>
        <begin position="35"/>
        <end position="55"/>
    </location>
</feature>
<protein>
    <submittedName>
        <fullName evidence="7">Allantoin permease</fullName>
    </submittedName>
</protein>
<feature type="transmembrane region" description="Helical" evidence="6">
    <location>
        <begin position="433"/>
        <end position="454"/>
    </location>
</feature>
<dbReference type="InterPro" id="IPR001248">
    <property type="entry name" value="Pur-cyt_permease"/>
</dbReference>
<feature type="transmembrane region" description="Helical" evidence="6">
    <location>
        <begin position="166"/>
        <end position="184"/>
    </location>
</feature>
<evidence type="ECO:0000256" key="4">
    <source>
        <dbReference type="ARBA" id="ARBA00022989"/>
    </source>
</evidence>
<dbReference type="InterPro" id="IPR012681">
    <property type="entry name" value="NCS1"/>
</dbReference>
<feature type="transmembrane region" description="Helical" evidence="6">
    <location>
        <begin position="387"/>
        <end position="413"/>
    </location>
</feature>
<comment type="subcellular location">
    <subcellularLocation>
        <location evidence="1">Membrane</location>
        <topology evidence="1">Multi-pass membrane protein</topology>
    </subcellularLocation>
</comment>
<evidence type="ECO:0000256" key="5">
    <source>
        <dbReference type="ARBA" id="ARBA00023136"/>
    </source>
</evidence>
<dbReference type="GO" id="GO:0015205">
    <property type="term" value="F:nucleobase transmembrane transporter activity"/>
    <property type="evidence" value="ECO:0007669"/>
    <property type="project" value="TreeGrafter"/>
</dbReference>
<evidence type="ECO:0000256" key="2">
    <source>
        <dbReference type="ARBA" id="ARBA00008974"/>
    </source>
</evidence>
<dbReference type="OrthoDB" id="2018619at2759"/>
<dbReference type="PANTHER" id="PTHR30618:SF4">
    <property type="entry name" value="ALLANTOIN PERMEASE"/>
    <property type="match status" value="1"/>
</dbReference>
<dbReference type="GO" id="GO:0005886">
    <property type="term" value="C:plasma membrane"/>
    <property type="evidence" value="ECO:0007669"/>
    <property type="project" value="TreeGrafter"/>
</dbReference>
<evidence type="ECO:0000256" key="1">
    <source>
        <dbReference type="ARBA" id="ARBA00004141"/>
    </source>
</evidence>
<feature type="transmembrane region" description="Helical" evidence="6">
    <location>
        <begin position="124"/>
        <end position="146"/>
    </location>
</feature>
<comment type="similarity">
    <text evidence="2">Belongs to the purine-cytosine permease (2.A.39) family.</text>
</comment>
<feature type="transmembrane region" description="Helical" evidence="6">
    <location>
        <begin position="191"/>
        <end position="213"/>
    </location>
</feature>
<evidence type="ECO:0000313" key="7">
    <source>
        <dbReference type="EMBL" id="KIY48482.1"/>
    </source>
</evidence>
<keyword evidence="4 6" id="KW-1133">Transmembrane helix</keyword>
<feature type="transmembrane region" description="Helical" evidence="6">
    <location>
        <begin position="274"/>
        <end position="294"/>
    </location>
</feature>
<sequence>MSFLRRLQVSREGDTIPNRWINNDIKPIERGRRTWGFWAFHNFWVLINSNISSYMTGSSLIALGLTWWQALIAIIVGDLLSTLFVVLNSTPGAYYHIGFPIVNRYIWGMYGSQFVIWNRILLSLVWYSFQAWIGGECLYVCLQAIWPNIATRIPNHLSASTGTTTAYFVAYIIFMVISLPFIYIRPHKLKLFFYISSTTILVFEVVLLIWSLATMGSAGFGNTISGKTLNGSSTGWAIAHGIISTIGSIAAGILNQNDYARFSIKPMDAVRGQLISFPLYSIICSVIGILVTAATQQRYGEAYWSLPNLLSAIIENGGSKSRAAAFFAALALVVSQIGVNVPGNALSGGFDLAATFPRFINIRRGAYLTALLSIACNPWKLVNTATIFLSVLSSYAVFLGPMTGLMIAGYYLVHRQKINVDDLFVGSNKSIYWFTLGVNWRAIVAWALGVFPSLPGFVAAVNTSVVVSDGWMHVYYICFLSGFAISAFVFVLLHTVFPANRVKEYVRTAPAPHVLQEEFREKWDLDVMVVDSSEPEDISESDKKDYV</sequence>
<name>A0A0D7ABW0_9AGAR</name>
<feature type="transmembrane region" description="Helical" evidence="6">
    <location>
        <begin position="474"/>
        <end position="497"/>
    </location>
</feature>
<feature type="transmembrane region" description="Helical" evidence="6">
    <location>
        <begin position="67"/>
        <end position="87"/>
    </location>
</feature>
<dbReference type="Pfam" id="PF02133">
    <property type="entry name" value="Transp_cyt_pur"/>
    <property type="match status" value="1"/>
</dbReference>
<dbReference type="Gene3D" id="1.10.4160.10">
    <property type="entry name" value="Hydantoin permease"/>
    <property type="match status" value="1"/>
</dbReference>
<reference evidence="7 8" key="1">
    <citation type="journal article" date="2015" name="Fungal Genet. Biol.">
        <title>Evolution of novel wood decay mechanisms in Agaricales revealed by the genome sequences of Fistulina hepatica and Cylindrobasidium torrendii.</title>
        <authorList>
            <person name="Floudas D."/>
            <person name="Held B.W."/>
            <person name="Riley R."/>
            <person name="Nagy L.G."/>
            <person name="Koehler G."/>
            <person name="Ransdell A.S."/>
            <person name="Younus H."/>
            <person name="Chow J."/>
            <person name="Chiniquy J."/>
            <person name="Lipzen A."/>
            <person name="Tritt A."/>
            <person name="Sun H."/>
            <person name="Haridas S."/>
            <person name="LaButti K."/>
            <person name="Ohm R.A."/>
            <person name="Kues U."/>
            <person name="Blanchette R.A."/>
            <person name="Grigoriev I.V."/>
            <person name="Minto R.E."/>
            <person name="Hibbett D.S."/>
        </authorList>
    </citation>
    <scope>NUCLEOTIDE SEQUENCE [LARGE SCALE GENOMIC DNA]</scope>
    <source>
        <strain evidence="7 8">ATCC 64428</strain>
    </source>
</reference>